<name>A0A1A0R9A7_MYCPR</name>
<dbReference type="EMBL" id="LZSO01000016">
    <property type="protein sequence ID" value="OBB31056.1"/>
    <property type="molecule type" value="Genomic_DNA"/>
</dbReference>
<dbReference type="AlphaFoldDB" id="A0A1A0R9A7"/>
<evidence type="ECO:0000313" key="2">
    <source>
        <dbReference type="Proteomes" id="UP000093902"/>
    </source>
</evidence>
<accession>A0A1A0R9A7</accession>
<proteinExistence type="predicted"/>
<comment type="caution">
    <text evidence="1">The sequence shown here is derived from an EMBL/GenBank/DDBJ whole genome shotgun (WGS) entry which is preliminary data.</text>
</comment>
<dbReference type="Proteomes" id="UP000093902">
    <property type="component" value="Unassembled WGS sequence"/>
</dbReference>
<evidence type="ECO:0000313" key="1">
    <source>
        <dbReference type="EMBL" id="OBB31056.1"/>
    </source>
</evidence>
<protein>
    <recommendedName>
        <fullName evidence="3">DUF4276 family protein</fullName>
    </recommendedName>
</protein>
<dbReference type="RefSeq" id="WP_064931736.1">
    <property type="nucleotide sequence ID" value="NZ_LZSO01000016.1"/>
</dbReference>
<dbReference type="OrthoDB" id="1491662at2"/>
<reference evidence="2" key="1">
    <citation type="submission" date="2016-06" db="EMBL/GenBank/DDBJ databases">
        <authorList>
            <person name="Sutton G."/>
            <person name="Brinkac L."/>
            <person name="Sanka R."/>
            <person name="Adams M."/>
            <person name="Lau E."/>
            <person name="Mehaffy C."/>
            <person name="Tameris M."/>
            <person name="Hatherill M."/>
            <person name="Hanekom W."/>
            <person name="Mahomed H."/>
            <person name="Mcshane H."/>
        </authorList>
    </citation>
    <scope>NUCLEOTIDE SEQUENCE [LARGE SCALE GENOMIC DNA]</scope>
    <source>
        <strain evidence="2">852002-51209_SCH5440388</strain>
    </source>
</reference>
<organism evidence="1 2">
    <name type="scientific">Mycolicibacterium peregrinum</name>
    <name type="common">Mycobacterium peregrinum</name>
    <dbReference type="NCBI Taxonomy" id="43304"/>
    <lineage>
        <taxon>Bacteria</taxon>
        <taxon>Bacillati</taxon>
        <taxon>Actinomycetota</taxon>
        <taxon>Actinomycetes</taxon>
        <taxon>Mycobacteriales</taxon>
        <taxon>Mycobacteriaceae</taxon>
        <taxon>Mycolicibacterium</taxon>
    </lineage>
</organism>
<gene>
    <name evidence="1" type="ORF">A5792_16845</name>
</gene>
<evidence type="ECO:0008006" key="3">
    <source>
        <dbReference type="Google" id="ProtNLM"/>
    </source>
</evidence>
<sequence length="195" mass="21199">MTARPDEPHIGLIIEGAGDDSALPILLRRHLQDAGDYRDVLGKGIPIKGVSNATKVNGIEGYVAVAASRPGCLGILVVLDTDDSAPEEFEEALRDRLTGRVAQPVAVACAERDYEDWLYASAETLALDEIAYNEGARGATAIGEAVKSQTGRAYTKPIWQPRLTHRMDINLARSRNSSLDKMLIEFNELLTTIPK</sequence>